<dbReference type="EMBL" id="JAMFTH010000005">
    <property type="protein sequence ID" value="MCP8900379.1"/>
    <property type="molecule type" value="Genomic_DNA"/>
</dbReference>
<evidence type="ECO:0000313" key="7">
    <source>
        <dbReference type="EMBL" id="MCP8900379.1"/>
    </source>
</evidence>
<keyword evidence="3 6" id="KW-0732">Signal</keyword>
<evidence type="ECO:0000313" key="8">
    <source>
        <dbReference type="Proteomes" id="UP001139319"/>
    </source>
</evidence>
<proteinExistence type="inferred from homology"/>
<dbReference type="RefSeq" id="WP_253968672.1">
    <property type="nucleotide sequence ID" value="NZ_JAMFTH010000005.1"/>
</dbReference>
<evidence type="ECO:0000256" key="2">
    <source>
        <dbReference type="ARBA" id="ARBA00005722"/>
    </source>
</evidence>
<reference evidence="7" key="2">
    <citation type="submission" date="2023-01" db="EMBL/GenBank/DDBJ databases">
        <title>Gilvimarinus xylanilyticus HB14 isolated from Caulerpa lentillifera aquaculture base in Hainan, China.</title>
        <authorList>
            <person name="Zhang Y.-J."/>
        </authorList>
    </citation>
    <scope>NUCLEOTIDE SEQUENCE</scope>
    <source>
        <strain evidence="7">HB14</strain>
    </source>
</reference>
<feature type="chain" id="PRO_5040750889" evidence="6">
    <location>
        <begin position="20"/>
        <end position="264"/>
    </location>
</feature>
<keyword evidence="4" id="KW-0472">Membrane</keyword>
<dbReference type="PANTHER" id="PTHR38776">
    <property type="entry name" value="MLTA-INTERACTING PROTEIN-RELATED"/>
    <property type="match status" value="1"/>
</dbReference>
<dbReference type="Pfam" id="PF06629">
    <property type="entry name" value="MipA"/>
    <property type="match status" value="1"/>
</dbReference>
<keyword evidence="5" id="KW-0998">Cell outer membrane</keyword>
<comment type="similarity">
    <text evidence="2">Belongs to the MipA/OmpV family.</text>
</comment>
<dbReference type="InterPro" id="IPR010583">
    <property type="entry name" value="MipA"/>
</dbReference>
<gene>
    <name evidence="7" type="ORF">M6D89_13825</name>
</gene>
<organism evidence="7 8">
    <name type="scientific">Gilvimarinus xylanilyticus</name>
    <dbReference type="NCBI Taxonomy" id="2944139"/>
    <lineage>
        <taxon>Bacteria</taxon>
        <taxon>Pseudomonadati</taxon>
        <taxon>Pseudomonadota</taxon>
        <taxon>Gammaproteobacteria</taxon>
        <taxon>Cellvibrionales</taxon>
        <taxon>Cellvibrionaceae</taxon>
        <taxon>Gilvimarinus</taxon>
    </lineage>
</organism>
<evidence type="ECO:0000256" key="4">
    <source>
        <dbReference type="ARBA" id="ARBA00023136"/>
    </source>
</evidence>
<dbReference type="PANTHER" id="PTHR38776:SF1">
    <property type="entry name" value="MLTA-INTERACTING PROTEIN-RELATED"/>
    <property type="match status" value="1"/>
</dbReference>
<protein>
    <submittedName>
        <fullName evidence="7">MipA/OmpV family protein</fullName>
    </submittedName>
</protein>
<evidence type="ECO:0000256" key="5">
    <source>
        <dbReference type="ARBA" id="ARBA00023237"/>
    </source>
</evidence>
<dbReference type="GO" id="GO:0009279">
    <property type="term" value="C:cell outer membrane"/>
    <property type="evidence" value="ECO:0007669"/>
    <property type="project" value="UniProtKB-SubCell"/>
</dbReference>
<accession>A0A9X2HZ52</accession>
<name>A0A9X2HZ52_9GAMM</name>
<evidence type="ECO:0000256" key="1">
    <source>
        <dbReference type="ARBA" id="ARBA00004442"/>
    </source>
</evidence>
<comment type="caution">
    <text evidence="7">The sequence shown here is derived from an EMBL/GenBank/DDBJ whole genome shotgun (WGS) entry which is preliminary data.</text>
</comment>
<reference evidence="7" key="1">
    <citation type="submission" date="2022-05" db="EMBL/GenBank/DDBJ databases">
        <authorList>
            <person name="Sun H.-N."/>
        </authorList>
    </citation>
    <scope>NUCLEOTIDE SEQUENCE</scope>
    <source>
        <strain evidence="7">HB14</strain>
    </source>
</reference>
<sequence length="264" mass="29276">MKSYWIIALALLAIKPCLAETTEAEKRWELGIGVGGIYSPDYKGSKTYRDYIAPIPYVVYRGPVIRTDRDGVRGDFLRTNAFEFTASGAVSVTPDSDKNPLRQGMPELTSTLELGPAVNWNLTGDDFSTGLSVTLPVRAVIALGDGSPDYVGLVSAPSLIYRRSFKGGWKSTLRAGPVFASGKYHDYYYSVDPEYVTVERPEFNASSGYNGFNGQFSLSRRFSDYWYAFYARYSNIQGADFTDSPLVETEHNITAGFAVSWVFL</sequence>
<keyword evidence="8" id="KW-1185">Reference proteome</keyword>
<evidence type="ECO:0000256" key="3">
    <source>
        <dbReference type="ARBA" id="ARBA00022729"/>
    </source>
</evidence>
<comment type="subcellular location">
    <subcellularLocation>
        <location evidence="1">Cell outer membrane</location>
    </subcellularLocation>
</comment>
<dbReference type="Proteomes" id="UP001139319">
    <property type="component" value="Unassembled WGS sequence"/>
</dbReference>
<feature type="signal peptide" evidence="6">
    <location>
        <begin position="1"/>
        <end position="19"/>
    </location>
</feature>
<dbReference type="AlphaFoldDB" id="A0A9X2HZ52"/>
<evidence type="ECO:0000256" key="6">
    <source>
        <dbReference type="SAM" id="SignalP"/>
    </source>
</evidence>